<comment type="subcellular location">
    <subcellularLocation>
        <location evidence="1">Nucleus</location>
    </subcellularLocation>
</comment>
<dbReference type="GeneID" id="90039600"/>
<evidence type="ECO:0000256" key="2">
    <source>
        <dbReference type="ARBA" id="ARBA00005446"/>
    </source>
</evidence>
<keyword evidence="4" id="KW-0378">Hydrolase</keyword>
<keyword evidence="3" id="KW-0547">Nucleotide-binding</keyword>
<feature type="compositionally biased region" description="Acidic residues" evidence="12">
    <location>
        <begin position="172"/>
        <end position="185"/>
    </location>
</feature>
<evidence type="ECO:0000256" key="4">
    <source>
        <dbReference type="ARBA" id="ARBA00022801"/>
    </source>
</evidence>
<dbReference type="CDD" id="cd18794">
    <property type="entry name" value="SF2_C_RecQ"/>
    <property type="match status" value="1"/>
</dbReference>
<keyword evidence="5" id="KW-0347">Helicase</keyword>
<dbReference type="SUPFAM" id="SSF52540">
    <property type="entry name" value="P-loop containing nucleoside triphosphate hydrolases"/>
    <property type="match status" value="1"/>
</dbReference>
<dbReference type="PROSITE" id="PS51192">
    <property type="entry name" value="HELICASE_ATP_BIND_1"/>
    <property type="match status" value="1"/>
</dbReference>
<feature type="domain" description="Helicase ATP-binding" evidence="13">
    <location>
        <begin position="617"/>
        <end position="794"/>
    </location>
</feature>
<dbReference type="Proteomes" id="UP001498771">
    <property type="component" value="Unassembled WGS sequence"/>
</dbReference>
<evidence type="ECO:0000313" key="15">
    <source>
        <dbReference type="EMBL" id="KAK7205896.1"/>
    </source>
</evidence>
<dbReference type="SUPFAM" id="SSF46785">
    <property type="entry name" value="Winged helix' DNA-binding domain"/>
    <property type="match status" value="1"/>
</dbReference>
<dbReference type="InterPro" id="IPR011545">
    <property type="entry name" value="DEAD/DEAH_box_helicase_dom"/>
</dbReference>
<evidence type="ECO:0000256" key="5">
    <source>
        <dbReference type="ARBA" id="ARBA00022806"/>
    </source>
</evidence>
<dbReference type="EMBL" id="JBBJBU010000004">
    <property type="protein sequence ID" value="KAK7205896.1"/>
    <property type="molecule type" value="Genomic_DNA"/>
</dbReference>
<dbReference type="InterPro" id="IPR004589">
    <property type="entry name" value="DNA_helicase_ATP-dep_RecQ"/>
</dbReference>
<evidence type="ECO:0000256" key="10">
    <source>
        <dbReference type="ARBA" id="ARBA00034617"/>
    </source>
</evidence>
<sequence length="1184" mass="131986">MRPLLSVDKAATPKHSTPRRSAPAAASGTPDTSRSTLSKTSSIGLNNLGGQAPLTPVSANPTINRRKIASSILTPDVPLSHAIDLSSDEEKPAAGSSAGGARERRRSNSDLSPRKSPSKRLRHLPNSEDAIRTPISTVKNPRHLEQQGSDEPEISVVFERSLSVESQIQATGEDEYEDFDDDSYDDGTGFVVPDSLDPDHVAAKSDEKTEKDLNGLFSDSDGSESEIVPLQEPPQKQRKGRPQPNIYASKRITEFVAPPVPEKPQNKRSSVGRASPEDPKTNVSSTSINTTDDQVHSTPSHVPGSPMHSSSSERSFNNSTSMSEPNYDDYFEGMTSNELTNEIIVISNGLIDLLKERLLTEENTNLSATVKAARRALKAPEFAKLSRLHERGLELLEELKNSGLTVVQSANQKSQQHGDVLPNSVTNQHVSAYSENFQASDNTRRDDIYMNDLVPLPEPDINFDVRETREQYISGSSYSGYNGVEVTTYEAAAREEEATVSKYFGYERERFETRQLSPVQEVDAAVETRSTPNDYYNTDSGYEDIADEDMDNFFKDPILIDDDARGEYINPAKQMTHGGVYDRSDKEMQYPWSEEVCQVLSNVFRLPGFRKNQLEAINATLSGKDVFVLMPTGGGKSLCYQLPALVFGGKTKGTTIVISPLISLMQDQVAHLIEKGIRAGMINSRGDLDDRKSMFRLLNSGDLSLLYISPEMLNTSGQLKSSISRLHSNGQLARIVIDEAHCVSSWGHDFRPDYKELKMFKQQYPDVPMIALTATANDRVQLDVMHNLELKNPAVFKQSFNRPNLFYEVREKSKDVLPEIRDLLTVKYPGKSGIIYCHSKMSCEQTASKLQQFGLRVTHYHAGMTPDERMDVQTKWQEGSLQAICATIAFGMGIDKANVRFVVHYTLPRNLEGYYQETGRAGRDGLYSECILYYAYRDASTMMTMIDRDECDFQTKEKQRSFLKQVVQYCENKTDCRRLQVLRYFNETFDSAECHKSCDNCRSSNSTDYEDRDVTEVAKNIIRVVRQLQNENVTMLYCMDVFRGAKTAKIQNANHDGIEGYGAGKGLDRIDIERIFHHLVTVDALKEMSSVNKAGFASSYLKTGGQASAFLSGLKNLTMQFPKKGTRPKTTTPRVSASSRAAAGSASARPKSSAKAVRATTKVAARGQFRKYRGKPYRRRTQTV</sequence>
<evidence type="ECO:0000256" key="7">
    <source>
        <dbReference type="ARBA" id="ARBA00023125"/>
    </source>
</evidence>
<keyword evidence="9" id="KW-0539">Nucleus</keyword>
<evidence type="ECO:0000256" key="11">
    <source>
        <dbReference type="ARBA" id="ARBA00034808"/>
    </source>
</evidence>
<feature type="compositionally biased region" description="Low complexity" evidence="12">
    <location>
        <begin position="1128"/>
        <end position="1166"/>
    </location>
</feature>
<dbReference type="InterPro" id="IPR002464">
    <property type="entry name" value="DNA/RNA_helicase_DEAH_CS"/>
</dbReference>
<comment type="caution">
    <text evidence="15">The sequence shown here is derived from an EMBL/GenBank/DDBJ whole genome shotgun (WGS) entry which is preliminary data.</text>
</comment>
<dbReference type="InterPro" id="IPR027417">
    <property type="entry name" value="P-loop_NTPase"/>
</dbReference>
<dbReference type="InterPro" id="IPR018982">
    <property type="entry name" value="RQC_domain"/>
</dbReference>
<feature type="region of interest" description="Disordered" evidence="12">
    <location>
        <begin position="82"/>
        <end position="156"/>
    </location>
</feature>
<dbReference type="Pfam" id="PF09382">
    <property type="entry name" value="RQC"/>
    <property type="match status" value="1"/>
</dbReference>
<feature type="compositionally biased region" description="Basic and acidic residues" evidence="12">
    <location>
        <begin position="197"/>
        <end position="213"/>
    </location>
</feature>
<dbReference type="Pfam" id="PF00271">
    <property type="entry name" value="Helicase_C"/>
    <property type="match status" value="1"/>
</dbReference>
<feature type="region of interest" description="Disordered" evidence="12">
    <location>
        <begin position="1121"/>
        <end position="1184"/>
    </location>
</feature>
<dbReference type="PROSITE" id="PS51194">
    <property type="entry name" value="HELICASE_CTER"/>
    <property type="match status" value="1"/>
</dbReference>
<feature type="compositionally biased region" description="Polar residues" evidence="12">
    <location>
        <begin position="29"/>
        <end position="49"/>
    </location>
</feature>
<dbReference type="InterPro" id="IPR036390">
    <property type="entry name" value="WH_DNA-bd_sf"/>
</dbReference>
<evidence type="ECO:0000256" key="6">
    <source>
        <dbReference type="ARBA" id="ARBA00022840"/>
    </source>
</evidence>
<feature type="compositionally biased region" description="Low complexity" evidence="12">
    <location>
        <begin position="309"/>
        <end position="323"/>
    </location>
</feature>
<comment type="catalytic activity">
    <reaction evidence="10">
        <text>Couples ATP hydrolysis with the unwinding of duplex DNA by translocating in the 3'-5' direction.</text>
        <dbReference type="EC" id="5.6.2.4"/>
    </reaction>
</comment>
<dbReference type="PANTHER" id="PTHR13710:SF153">
    <property type="entry name" value="RECQ-LIKE DNA HELICASE BLM"/>
    <property type="match status" value="1"/>
</dbReference>
<dbReference type="Gene3D" id="3.40.50.300">
    <property type="entry name" value="P-loop containing nucleotide triphosphate hydrolases"/>
    <property type="match status" value="2"/>
</dbReference>
<keyword evidence="7" id="KW-0238">DNA-binding</keyword>
<feature type="region of interest" description="Disordered" evidence="12">
    <location>
        <begin position="1"/>
        <end position="59"/>
    </location>
</feature>
<name>A0ABR1F7S5_9ASCO</name>
<dbReference type="CDD" id="cd17920">
    <property type="entry name" value="DEXHc_RecQ"/>
    <property type="match status" value="1"/>
</dbReference>
<dbReference type="Gene3D" id="1.10.10.10">
    <property type="entry name" value="Winged helix-like DNA-binding domain superfamily/Winged helix DNA-binding domain"/>
    <property type="match status" value="1"/>
</dbReference>
<dbReference type="InterPro" id="IPR001650">
    <property type="entry name" value="Helicase_C-like"/>
</dbReference>
<evidence type="ECO:0000256" key="9">
    <source>
        <dbReference type="ARBA" id="ARBA00023242"/>
    </source>
</evidence>
<evidence type="ECO:0000256" key="1">
    <source>
        <dbReference type="ARBA" id="ARBA00004123"/>
    </source>
</evidence>
<dbReference type="SMART" id="SM00956">
    <property type="entry name" value="RQC"/>
    <property type="match status" value="1"/>
</dbReference>
<feature type="region of interest" description="Disordered" evidence="12">
    <location>
        <begin position="168"/>
        <end position="329"/>
    </location>
</feature>
<feature type="domain" description="Helicase C-terminal" evidence="14">
    <location>
        <begin position="819"/>
        <end position="974"/>
    </location>
</feature>
<dbReference type="PANTHER" id="PTHR13710">
    <property type="entry name" value="DNA HELICASE RECQ FAMILY MEMBER"/>
    <property type="match status" value="1"/>
</dbReference>
<keyword evidence="6" id="KW-0067">ATP-binding</keyword>
<comment type="similarity">
    <text evidence="2">Belongs to the helicase family. RecQ subfamily.</text>
</comment>
<dbReference type="Pfam" id="PF16124">
    <property type="entry name" value="RecQ_Zn_bind"/>
    <property type="match status" value="1"/>
</dbReference>
<evidence type="ECO:0000256" key="12">
    <source>
        <dbReference type="SAM" id="MobiDB-lite"/>
    </source>
</evidence>
<dbReference type="PROSITE" id="PS00690">
    <property type="entry name" value="DEAH_ATP_HELICASE"/>
    <property type="match status" value="1"/>
</dbReference>
<keyword evidence="8" id="KW-0413">Isomerase</keyword>
<dbReference type="SMART" id="SM00490">
    <property type="entry name" value="HELICc"/>
    <property type="match status" value="1"/>
</dbReference>
<dbReference type="InterPro" id="IPR032284">
    <property type="entry name" value="RecQ_Zn-bd"/>
</dbReference>
<dbReference type="InterPro" id="IPR036388">
    <property type="entry name" value="WH-like_DNA-bd_sf"/>
</dbReference>
<dbReference type="NCBIfam" id="TIGR00614">
    <property type="entry name" value="recQ_fam"/>
    <property type="match status" value="1"/>
</dbReference>
<dbReference type="RefSeq" id="XP_064768929.1">
    <property type="nucleotide sequence ID" value="XM_064914088.1"/>
</dbReference>
<evidence type="ECO:0000256" key="8">
    <source>
        <dbReference type="ARBA" id="ARBA00023235"/>
    </source>
</evidence>
<proteinExistence type="inferred from homology"/>
<dbReference type="EC" id="5.6.2.4" evidence="11"/>
<accession>A0ABR1F7S5</accession>
<feature type="compositionally biased region" description="Basic residues" evidence="12">
    <location>
        <begin position="1168"/>
        <end position="1184"/>
    </location>
</feature>
<dbReference type="Pfam" id="PF00270">
    <property type="entry name" value="DEAD"/>
    <property type="match status" value="1"/>
</dbReference>
<evidence type="ECO:0000259" key="13">
    <source>
        <dbReference type="PROSITE" id="PS51192"/>
    </source>
</evidence>
<dbReference type="SMART" id="SM00487">
    <property type="entry name" value="DEXDc"/>
    <property type="match status" value="1"/>
</dbReference>
<evidence type="ECO:0000259" key="14">
    <source>
        <dbReference type="PROSITE" id="PS51194"/>
    </source>
</evidence>
<protein>
    <recommendedName>
        <fullName evidence="11">DNA 3'-5' helicase</fullName>
        <ecNumber evidence="11">5.6.2.4</ecNumber>
    </recommendedName>
</protein>
<keyword evidence="16" id="KW-1185">Reference proteome</keyword>
<gene>
    <name evidence="15" type="ORF">BZA70DRAFT_289077</name>
</gene>
<reference evidence="15 16" key="1">
    <citation type="submission" date="2024-03" db="EMBL/GenBank/DDBJ databases">
        <title>Genome-scale model development and genomic sequencing of the oleaginous clade Lipomyces.</title>
        <authorList>
            <consortium name="Lawrence Berkeley National Laboratory"/>
            <person name="Czajka J.J."/>
            <person name="Han Y."/>
            <person name="Kim J."/>
            <person name="Mondo S.J."/>
            <person name="Hofstad B.A."/>
            <person name="Robles A."/>
            <person name="Haridas S."/>
            <person name="Riley R."/>
            <person name="LaButti K."/>
            <person name="Pangilinan J."/>
            <person name="Andreopoulos W."/>
            <person name="Lipzen A."/>
            <person name="Yan J."/>
            <person name="Wang M."/>
            <person name="Ng V."/>
            <person name="Grigoriev I.V."/>
            <person name="Spatafora J.W."/>
            <person name="Magnuson J.K."/>
            <person name="Baker S.E."/>
            <person name="Pomraning K.R."/>
        </authorList>
    </citation>
    <scope>NUCLEOTIDE SEQUENCE [LARGE SCALE GENOMIC DNA]</scope>
    <source>
        <strain evidence="15 16">Phaff 52-87</strain>
    </source>
</reference>
<feature type="compositionally biased region" description="Polar residues" evidence="12">
    <location>
        <begin position="281"/>
        <end position="300"/>
    </location>
</feature>
<dbReference type="InterPro" id="IPR014001">
    <property type="entry name" value="Helicase_ATP-bd"/>
</dbReference>
<evidence type="ECO:0000256" key="3">
    <source>
        <dbReference type="ARBA" id="ARBA00022741"/>
    </source>
</evidence>
<organism evidence="15 16">
    <name type="scientific">Myxozyma melibiosi</name>
    <dbReference type="NCBI Taxonomy" id="54550"/>
    <lineage>
        <taxon>Eukaryota</taxon>
        <taxon>Fungi</taxon>
        <taxon>Dikarya</taxon>
        <taxon>Ascomycota</taxon>
        <taxon>Saccharomycotina</taxon>
        <taxon>Lipomycetes</taxon>
        <taxon>Lipomycetales</taxon>
        <taxon>Lipomycetaceae</taxon>
        <taxon>Myxozyma</taxon>
    </lineage>
</organism>
<evidence type="ECO:0000313" key="16">
    <source>
        <dbReference type="Proteomes" id="UP001498771"/>
    </source>
</evidence>